<accession>A0A6C0E1S2</accession>
<protein>
    <submittedName>
        <fullName evidence="2">Uncharacterized protein</fullName>
    </submittedName>
</protein>
<sequence length="238" mass="27722">MKTYYMYFIFMLLLLLIVLWVVYIHFFNKTKEGFIWSNKSIRDFLTFQNTVNPNTQFNMEMIQTQASEDELSALLCDGYWPWSEKTQTLYINEVSHNPIVKMSPQASMNYARTVYNENATKQMLSWNTKEGQFLLSGVSIYKKDGTKTGNVKCEMDEHGKTFMKKTTYQGDNLWNGYKNTKTTNLKNNELPKEIPGFHFIKGPCNPCVALDNDYSCPFELDTKDTGTVSEVWKSLWSI</sequence>
<dbReference type="EMBL" id="MN739720">
    <property type="protein sequence ID" value="QHT22708.1"/>
    <property type="molecule type" value="Genomic_DNA"/>
</dbReference>
<organism evidence="2">
    <name type="scientific">viral metagenome</name>
    <dbReference type="NCBI Taxonomy" id="1070528"/>
    <lineage>
        <taxon>unclassified sequences</taxon>
        <taxon>metagenomes</taxon>
        <taxon>organismal metagenomes</taxon>
    </lineage>
</organism>
<evidence type="ECO:0000313" key="2">
    <source>
        <dbReference type="EMBL" id="QHT22708.1"/>
    </source>
</evidence>
<feature type="transmembrane region" description="Helical" evidence="1">
    <location>
        <begin position="6"/>
        <end position="27"/>
    </location>
</feature>
<name>A0A6C0E1S2_9ZZZZ</name>
<keyword evidence="1" id="KW-0472">Membrane</keyword>
<reference evidence="2" key="1">
    <citation type="journal article" date="2020" name="Nature">
        <title>Giant virus diversity and host interactions through global metagenomics.</title>
        <authorList>
            <person name="Schulz F."/>
            <person name="Roux S."/>
            <person name="Paez-Espino D."/>
            <person name="Jungbluth S."/>
            <person name="Walsh D.A."/>
            <person name="Denef V.J."/>
            <person name="McMahon K.D."/>
            <person name="Konstantinidis K.T."/>
            <person name="Eloe-Fadrosh E.A."/>
            <person name="Kyrpides N.C."/>
            <person name="Woyke T."/>
        </authorList>
    </citation>
    <scope>NUCLEOTIDE SEQUENCE</scope>
    <source>
        <strain evidence="2">GVMAG-M-3300023179-114</strain>
    </source>
</reference>
<proteinExistence type="predicted"/>
<dbReference type="AlphaFoldDB" id="A0A6C0E1S2"/>
<keyword evidence="1" id="KW-1133">Transmembrane helix</keyword>
<keyword evidence="1" id="KW-0812">Transmembrane</keyword>
<evidence type="ECO:0000256" key="1">
    <source>
        <dbReference type="SAM" id="Phobius"/>
    </source>
</evidence>